<dbReference type="CDD" id="cd16913">
    <property type="entry name" value="YkuD_like"/>
    <property type="match status" value="1"/>
</dbReference>
<keyword evidence="6 9" id="KW-0133">Cell shape</keyword>
<dbReference type="Proteomes" id="UP000585272">
    <property type="component" value="Unassembled WGS sequence"/>
</dbReference>
<keyword evidence="3" id="KW-0328">Glycosyltransferase</keyword>
<dbReference type="GO" id="GO:0071972">
    <property type="term" value="F:peptidoglycan L,D-transpeptidase activity"/>
    <property type="evidence" value="ECO:0007669"/>
    <property type="project" value="TreeGrafter"/>
</dbReference>
<evidence type="ECO:0000259" key="10">
    <source>
        <dbReference type="PROSITE" id="PS52029"/>
    </source>
</evidence>
<dbReference type="InterPro" id="IPR022029">
    <property type="entry name" value="YoaR-like_PG-bd"/>
</dbReference>
<dbReference type="InterPro" id="IPR050979">
    <property type="entry name" value="LD-transpeptidase"/>
</dbReference>
<evidence type="ECO:0000256" key="2">
    <source>
        <dbReference type="ARBA" id="ARBA00005992"/>
    </source>
</evidence>
<dbReference type="PANTHER" id="PTHR30582">
    <property type="entry name" value="L,D-TRANSPEPTIDASE"/>
    <property type="match status" value="1"/>
</dbReference>
<keyword evidence="12" id="KW-1185">Reference proteome</keyword>
<keyword evidence="4" id="KW-0808">Transferase</keyword>
<dbReference type="GO" id="GO:0018104">
    <property type="term" value="P:peptidoglycan-protein cross-linking"/>
    <property type="evidence" value="ECO:0007669"/>
    <property type="project" value="TreeGrafter"/>
</dbReference>
<evidence type="ECO:0000256" key="1">
    <source>
        <dbReference type="ARBA" id="ARBA00004752"/>
    </source>
</evidence>
<protein>
    <submittedName>
        <fullName evidence="11">Lipoprotein-anchoring transpeptidase ErfK/SrfK</fullName>
    </submittedName>
</protein>
<evidence type="ECO:0000313" key="11">
    <source>
        <dbReference type="EMBL" id="MBB4664606.1"/>
    </source>
</evidence>
<evidence type="ECO:0000313" key="12">
    <source>
        <dbReference type="Proteomes" id="UP000585272"/>
    </source>
</evidence>
<sequence>MRTRRAIVAGILAAVLLVGAVGAYAVDRSQRDTIADGVEVGGVELGGLKAEEARAKLAAELRAPLRERVVVTFERRRFPLSPRRAGVEVDYDAMVEEALARSREGTIFTRLGRGLTGGTVDADVQPEVAFDRRAVDRFVARVAARLDRSPKDATVAFAGSSLGAVEGHDGITLQRRRLRRAVGRALRSVDGDRTVPARVRRVAPKVTTAQLAKRYPTVITVDRAAFRLHLWKNLRLEKSYSIAIGQVGLDTPAGLYEIQNKAVDPAWSVPNSAWAGDLAGQVIPPGPSNPIKSRWMGIYDGAGIHGTDAVYSLGTAASHGCVRMAIPDVIELYDRTPVGAPIYIA</sequence>
<comment type="similarity">
    <text evidence="2">Belongs to the YkuD family.</text>
</comment>
<evidence type="ECO:0000256" key="8">
    <source>
        <dbReference type="ARBA" id="ARBA00023316"/>
    </source>
</evidence>
<dbReference type="PANTHER" id="PTHR30582:SF24">
    <property type="entry name" value="L,D-TRANSPEPTIDASE ERFK_SRFK-RELATED"/>
    <property type="match status" value="1"/>
</dbReference>
<dbReference type="Pfam" id="PF12229">
    <property type="entry name" value="PG_binding_4"/>
    <property type="match status" value="1"/>
</dbReference>
<keyword evidence="5" id="KW-0378">Hydrolase</keyword>
<dbReference type="RefSeq" id="WP_183344797.1">
    <property type="nucleotide sequence ID" value="NZ_JACHNU010000008.1"/>
</dbReference>
<dbReference type="GO" id="GO:0005576">
    <property type="term" value="C:extracellular region"/>
    <property type="evidence" value="ECO:0007669"/>
    <property type="project" value="TreeGrafter"/>
</dbReference>
<comment type="pathway">
    <text evidence="1 9">Cell wall biogenesis; peptidoglycan biosynthesis.</text>
</comment>
<feature type="active site" description="Nucleophile" evidence="9">
    <location>
        <position position="321"/>
    </location>
</feature>
<dbReference type="GO" id="GO:0071555">
    <property type="term" value="P:cell wall organization"/>
    <property type="evidence" value="ECO:0007669"/>
    <property type="project" value="UniProtKB-UniRule"/>
</dbReference>
<accession>A0A840IIL2</accession>
<dbReference type="EMBL" id="JACHNU010000008">
    <property type="protein sequence ID" value="MBB4664606.1"/>
    <property type="molecule type" value="Genomic_DNA"/>
</dbReference>
<comment type="caution">
    <text evidence="11">The sequence shown here is derived from an EMBL/GenBank/DDBJ whole genome shotgun (WGS) entry which is preliminary data.</text>
</comment>
<organism evidence="11 12">
    <name type="scientific">Conexibacter arvalis</name>
    <dbReference type="NCBI Taxonomy" id="912552"/>
    <lineage>
        <taxon>Bacteria</taxon>
        <taxon>Bacillati</taxon>
        <taxon>Actinomycetota</taxon>
        <taxon>Thermoleophilia</taxon>
        <taxon>Solirubrobacterales</taxon>
        <taxon>Conexibacteraceae</taxon>
        <taxon>Conexibacter</taxon>
    </lineage>
</organism>
<name>A0A840IIL2_9ACTN</name>
<dbReference type="Gene3D" id="2.40.440.10">
    <property type="entry name" value="L,D-transpeptidase catalytic domain-like"/>
    <property type="match status" value="1"/>
</dbReference>
<dbReference type="InterPro" id="IPR038063">
    <property type="entry name" value="Transpep_catalytic_dom"/>
</dbReference>
<dbReference type="SUPFAM" id="SSF141523">
    <property type="entry name" value="L,D-transpeptidase catalytic domain-like"/>
    <property type="match status" value="1"/>
</dbReference>
<reference evidence="11 12" key="1">
    <citation type="submission" date="2020-08" db="EMBL/GenBank/DDBJ databases">
        <title>Genomic Encyclopedia of Archaeal and Bacterial Type Strains, Phase II (KMG-II): from individual species to whole genera.</title>
        <authorList>
            <person name="Goeker M."/>
        </authorList>
    </citation>
    <scope>NUCLEOTIDE SEQUENCE [LARGE SCALE GENOMIC DNA]</scope>
    <source>
        <strain evidence="11 12">DSM 23288</strain>
    </source>
</reference>
<evidence type="ECO:0000256" key="9">
    <source>
        <dbReference type="PROSITE-ProRule" id="PRU01373"/>
    </source>
</evidence>
<dbReference type="AlphaFoldDB" id="A0A840IIL2"/>
<keyword evidence="7 9" id="KW-0573">Peptidoglycan synthesis</keyword>
<feature type="domain" description="L,D-TPase catalytic" evidence="10">
    <location>
        <begin position="217"/>
        <end position="345"/>
    </location>
</feature>
<evidence type="ECO:0000256" key="5">
    <source>
        <dbReference type="ARBA" id="ARBA00022801"/>
    </source>
</evidence>
<evidence type="ECO:0000256" key="6">
    <source>
        <dbReference type="ARBA" id="ARBA00022960"/>
    </source>
</evidence>
<dbReference type="GO" id="GO:0016757">
    <property type="term" value="F:glycosyltransferase activity"/>
    <property type="evidence" value="ECO:0007669"/>
    <property type="project" value="UniProtKB-KW"/>
</dbReference>
<gene>
    <name evidence="11" type="ORF">BDZ31_004221</name>
</gene>
<evidence type="ECO:0000256" key="7">
    <source>
        <dbReference type="ARBA" id="ARBA00022984"/>
    </source>
</evidence>
<evidence type="ECO:0000256" key="3">
    <source>
        <dbReference type="ARBA" id="ARBA00022676"/>
    </source>
</evidence>
<dbReference type="InterPro" id="IPR005490">
    <property type="entry name" value="LD_TPept_cat_dom"/>
</dbReference>
<evidence type="ECO:0000256" key="4">
    <source>
        <dbReference type="ARBA" id="ARBA00022679"/>
    </source>
</evidence>
<keyword evidence="8 9" id="KW-0961">Cell wall biogenesis/degradation</keyword>
<dbReference type="UniPathway" id="UPA00219"/>
<dbReference type="PROSITE" id="PS52029">
    <property type="entry name" value="LD_TPASE"/>
    <property type="match status" value="1"/>
</dbReference>
<dbReference type="GO" id="GO:0008360">
    <property type="term" value="P:regulation of cell shape"/>
    <property type="evidence" value="ECO:0007669"/>
    <property type="project" value="UniProtKB-UniRule"/>
</dbReference>
<proteinExistence type="inferred from homology"/>
<dbReference type="Pfam" id="PF03734">
    <property type="entry name" value="YkuD"/>
    <property type="match status" value="1"/>
</dbReference>
<feature type="active site" description="Proton donor/acceptor" evidence="9">
    <location>
        <position position="305"/>
    </location>
</feature>
<keyword evidence="11" id="KW-0449">Lipoprotein</keyword>